<feature type="compositionally biased region" description="Basic and acidic residues" evidence="9">
    <location>
        <begin position="523"/>
        <end position="543"/>
    </location>
</feature>
<evidence type="ECO:0000256" key="1">
    <source>
        <dbReference type="ARBA" id="ARBA00012513"/>
    </source>
</evidence>
<dbReference type="Proteomes" id="UP000054937">
    <property type="component" value="Unassembled WGS sequence"/>
</dbReference>
<proteinExistence type="predicted"/>
<sequence length="1206" mass="142616">MTVFTRYIHFLTQFLKSENIIQKGGDLAQRIKAESNKKRLFPEKQILDWFTKIVHRDLKGQNIFITKENRIKLGDFGIARQLKQTLEKCKTMVGTPYYLSPEIIENQPYSFQSDIWSLGIILYEMCTQKPPFTAESLQQLALRIVRGEYLDINSKYSLGLRQLIKQMLNLNPQKRPTINQILGCDVIVNRIKEFLSETQKQQEFDHTIIHDQKMLHDSQIDMSDIITVNNEKPMPSHLLKIHQQQKLDEIKKKHHLLQLEQIKEKPQFEKDKIKNNQKETHHQPKLPLINQQPYIPDQISNRNLYTPQTKGLIKKQGENQRYPFQHNNNHNNNHNYFVNNKFNYNEEKIEKYEKYKIKKINNISHQKPMTPSANKQNIPSFNKLDHQRVQTPGNNNSNQKVTQNSNFSNYSKASNQSNQQNLLRQNSQPNILKKHEQHRRQSTGYRVQHQPQKRSVSRGKQQKSSRSQSNNSQGSQRKQVNQVNQSKSKSRSRSKSKRDLNSGSNSRQNNKIGAGGVLLPNRAQDKLNEIKKKNSENARKKLESAPSSQFQKFSNQQQNQNCQKQQSECSQEKQRLHHDILQKKKQKEDERQKLREQMIKDIENNRMKTENDILNENKFDRTKEKQYQFKPQIYKNQKIQNKSETTISTHAEDNHGQQQTPQNKNIEIQFQYEFDSQNKQVSQQKQNDESGYKQEFPGFQNQNKNKKNENYYQYLHEQKELHKISASMPTDQIKPIRNQNQIKEADHVNYNNNQKNNSNNIANNSNHNFKINSNSNLQPFGLARPKTSNRKKIESTNFNNHNNINENNINKPVKPQLLLNNRLNTPNSQQTISSQDEQQSSQKQQQENQAEQIIQQKQIQQHKNQHQNQNYKHQKIYDADHNIEELKQVQQQALKIFNYEDLNELQFIVNNAANKVDNIPEIPFFDNNKNYFNLNSTQIENANVMLTVQSNQETLKIQKNKQDSQQENSEQTKPHQYSEENNQITKKNHKKSSNDSLYDNSQLEGSAENLDFQFNPNYTRVSEIERNQQNENILQSHGQYYYDNEDEEDELEVEDDEVDDEEIQEKYIEQINEKVYQLQQNQQNKLSSQQQQNEQNQKSGQVYHQCYDTLTDMTQEQEQIMRNLDENYIQMKDIKNMIIGTIGQDNYDKSYKVLQKEIQSNHDIQQINQKHGKDNYKNLLPFLTEIQRRELISMFLAVVMTEEQMA</sequence>
<dbReference type="AlphaFoldDB" id="A0A0V0QK68"/>
<keyword evidence="12" id="KW-1185">Reference proteome</keyword>
<keyword evidence="6" id="KW-0067">ATP-binding</keyword>
<dbReference type="EC" id="2.7.11.1" evidence="1"/>
<keyword evidence="2" id="KW-0723">Serine/threonine-protein kinase</keyword>
<dbReference type="GO" id="GO:0004674">
    <property type="term" value="F:protein serine/threonine kinase activity"/>
    <property type="evidence" value="ECO:0007669"/>
    <property type="project" value="UniProtKB-KW"/>
</dbReference>
<evidence type="ECO:0000256" key="5">
    <source>
        <dbReference type="ARBA" id="ARBA00022777"/>
    </source>
</evidence>
<feature type="region of interest" description="Disordered" evidence="9">
    <location>
        <begin position="386"/>
        <end position="420"/>
    </location>
</feature>
<dbReference type="GO" id="GO:0005524">
    <property type="term" value="F:ATP binding"/>
    <property type="evidence" value="ECO:0007669"/>
    <property type="project" value="UniProtKB-KW"/>
</dbReference>
<dbReference type="InterPro" id="IPR000719">
    <property type="entry name" value="Prot_kinase_dom"/>
</dbReference>
<dbReference type="Pfam" id="PF00069">
    <property type="entry name" value="Pkinase"/>
    <property type="match status" value="1"/>
</dbReference>
<feature type="region of interest" description="Disordered" evidence="9">
    <location>
        <begin position="824"/>
        <end position="870"/>
    </location>
</feature>
<keyword evidence="5 11" id="KW-0418">Kinase</keyword>
<feature type="compositionally biased region" description="Low complexity" evidence="9">
    <location>
        <begin position="547"/>
        <end position="569"/>
    </location>
</feature>
<feature type="compositionally biased region" description="Polar residues" evidence="9">
    <location>
        <begin position="389"/>
        <end position="407"/>
    </location>
</feature>
<keyword evidence="4" id="KW-0547">Nucleotide-binding</keyword>
<dbReference type="SUPFAM" id="SSF56112">
    <property type="entry name" value="Protein kinase-like (PK-like)"/>
    <property type="match status" value="1"/>
</dbReference>
<dbReference type="InterPro" id="IPR008271">
    <property type="entry name" value="Ser/Thr_kinase_AS"/>
</dbReference>
<accession>A0A0V0QK68</accession>
<protein>
    <recommendedName>
        <fullName evidence="1">non-specific serine/threonine protein kinase</fullName>
        <ecNumber evidence="1">2.7.11.1</ecNumber>
    </recommendedName>
</protein>
<gene>
    <name evidence="11" type="ORF">PPERSA_10049</name>
</gene>
<dbReference type="EMBL" id="LDAU01000155">
    <property type="protein sequence ID" value="KRX02432.1"/>
    <property type="molecule type" value="Genomic_DNA"/>
</dbReference>
<dbReference type="InterPro" id="IPR051131">
    <property type="entry name" value="NEK_Ser/Thr_kinase_NIMA"/>
</dbReference>
<feature type="compositionally biased region" description="Low complexity" evidence="9">
    <location>
        <begin position="676"/>
        <end position="685"/>
    </location>
</feature>
<feature type="compositionally biased region" description="Basic residues" evidence="9">
    <location>
        <begin position="451"/>
        <end position="463"/>
    </location>
</feature>
<evidence type="ECO:0000256" key="7">
    <source>
        <dbReference type="ARBA" id="ARBA00047899"/>
    </source>
</evidence>
<feature type="region of interest" description="Disordered" evidence="9">
    <location>
        <begin position="676"/>
        <end position="706"/>
    </location>
</feature>
<evidence type="ECO:0000256" key="8">
    <source>
        <dbReference type="ARBA" id="ARBA00048679"/>
    </source>
</evidence>
<reference evidence="11 12" key="1">
    <citation type="journal article" date="2015" name="Sci. Rep.">
        <title>Genome of the facultative scuticociliatosis pathogen Pseudocohnilembus persalinus provides insight into its virulence through horizontal gene transfer.</title>
        <authorList>
            <person name="Xiong J."/>
            <person name="Wang G."/>
            <person name="Cheng J."/>
            <person name="Tian M."/>
            <person name="Pan X."/>
            <person name="Warren A."/>
            <person name="Jiang C."/>
            <person name="Yuan D."/>
            <person name="Miao W."/>
        </authorList>
    </citation>
    <scope>NUCLEOTIDE SEQUENCE [LARGE SCALE GENOMIC DNA]</scope>
    <source>
        <strain evidence="11">36N120E</strain>
    </source>
</reference>
<organism evidence="11 12">
    <name type="scientific">Pseudocohnilembus persalinus</name>
    <name type="common">Ciliate</name>
    <dbReference type="NCBI Taxonomy" id="266149"/>
    <lineage>
        <taxon>Eukaryota</taxon>
        <taxon>Sar</taxon>
        <taxon>Alveolata</taxon>
        <taxon>Ciliophora</taxon>
        <taxon>Intramacronucleata</taxon>
        <taxon>Oligohymenophorea</taxon>
        <taxon>Scuticociliatia</taxon>
        <taxon>Philasterida</taxon>
        <taxon>Pseudocohnilembidae</taxon>
        <taxon>Pseudocohnilembus</taxon>
    </lineage>
</organism>
<name>A0A0V0QK68_PSEPJ</name>
<dbReference type="PANTHER" id="PTHR44899">
    <property type="entry name" value="CAMK FAMILY PROTEIN KINASE"/>
    <property type="match status" value="1"/>
</dbReference>
<evidence type="ECO:0000256" key="4">
    <source>
        <dbReference type="ARBA" id="ARBA00022741"/>
    </source>
</evidence>
<dbReference type="PROSITE" id="PS00108">
    <property type="entry name" value="PROTEIN_KINASE_ST"/>
    <property type="match status" value="1"/>
</dbReference>
<evidence type="ECO:0000256" key="2">
    <source>
        <dbReference type="ARBA" id="ARBA00022527"/>
    </source>
</evidence>
<evidence type="ECO:0000256" key="3">
    <source>
        <dbReference type="ARBA" id="ARBA00022679"/>
    </source>
</evidence>
<feature type="region of interest" description="Disordered" evidence="9">
    <location>
        <begin position="433"/>
        <end position="591"/>
    </location>
</feature>
<feature type="compositionally biased region" description="Polar residues" evidence="9">
    <location>
        <begin position="501"/>
        <end position="511"/>
    </location>
</feature>
<evidence type="ECO:0000259" key="10">
    <source>
        <dbReference type="PROSITE" id="PS50011"/>
    </source>
</evidence>
<evidence type="ECO:0000313" key="11">
    <source>
        <dbReference type="EMBL" id="KRX02432.1"/>
    </source>
</evidence>
<feature type="compositionally biased region" description="Low complexity" evidence="9">
    <location>
        <begin position="408"/>
        <end position="420"/>
    </location>
</feature>
<feature type="compositionally biased region" description="Low complexity" evidence="9">
    <location>
        <begin position="797"/>
        <end position="810"/>
    </location>
</feature>
<evidence type="ECO:0000313" key="12">
    <source>
        <dbReference type="Proteomes" id="UP000054937"/>
    </source>
</evidence>
<dbReference type="InParanoid" id="A0A0V0QK68"/>
<comment type="caution">
    <text evidence="11">The sequence shown here is derived from an EMBL/GenBank/DDBJ whole genome shotgun (WGS) entry which is preliminary data.</text>
</comment>
<comment type="catalytic activity">
    <reaction evidence="8">
        <text>L-seryl-[protein] + ATP = O-phospho-L-seryl-[protein] + ADP + H(+)</text>
        <dbReference type="Rhea" id="RHEA:17989"/>
        <dbReference type="Rhea" id="RHEA-COMP:9863"/>
        <dbReference type="Rhea" id="RHEA-COMP:11604"/>
        <dbReference type="ChEBI" id="CHEBI:15378"/>
        <dbReference type="ChEBI" id="CHEBI:29999"/>
        <dbReference type="ChEBI" id="CHEBI:30616"/>
        <dbReference type="ChEBI" id="CHEBI:83421"/>
        <dbReference type="ChEBI" id="CHEBI:456216"/>
        <dbReference type="EC" id="2.7.11.1"/>
    </reaction>
</comment>
<feature type="compositionally biased region" description="Low complexity" evidence="9">
    <location>
        <begin position="464"/>
        <end position="479"/>
    </location>
</feature>
<evidence type="ECO:0000256" key="9">
    <source>
        <dbReference type="SAM" id="MobiDB-lite"/>
    </source>
</evidence>
<feature type="compositionally biased region" description="Basic and acidic residues" evidence="9">
    <location>
        <begin position="960"/>
        <end position="978"/>
    </location>
</feature>
<dbReference type="OrthoDB" id="40902at2759"/>
<keyword evidence="3" id="KW-0808">Transferase</keyword>
<dbReference type="PROSITE" id="PS50011">
    <property type="entry name" value="PROTEIN_KINASE_DOM"/>
    <property type="match status" value="1"/>
</dbReference>
<dbReference type="Gene3D" id="1.10.510.10">
    <property type="entry name" value="Transferase(Phosphotransferase) domain 1"/>
    <property type="match status" value="1"/>
</dbReference>
<feature type="compositionally biased region" description="Low complexity" evidence="9">
    <location>
        <begin position="828"/>
        <end position="870"/>
    </location>
</feature>
<dbReference type="InterPro" id="IPR011009">
    <property type="entry name" value="Kinase-like_dom_sf"/>
</dbReference>
<feature type="domain" description="Protein kinase" evidence="10">
    <location>
        <begin position="1"/>
        <end position="195"/>
    </location>
</feature>
<dbReference type="SMART" id="SM00220">
    <property type="entry name" value="S_TKc"/>
    <property type="match status" value="1"/>
</dbReference>
<comment type="catalytic activity">
    <reaction evidence="7">
        <text>L-threonyl-[protein] + ATP = O-phospho-L-threonyl-[protein] + ADP + H(+)</text>
        <dbReference type="Rhea" id="RHEA:46608"/>
        <dbReference type="Rhea" id="RHEA-COMP:11060"/>
        <dbReference type="Rhea" id="RHEA-COMP:11605"/>
        <dbReference type="ChEBI" id="CHEBI:15378"/>
        <dbReference type="ChEBI" id="CHEBI:30013"/>
        <dbReference type="ChEBI" id="CHEBI:30616"/>
        <dbReference type="ChEBI" id="CHEBI:61977"/>
        <dbReference type="ChEBI" id="CHEBI:456216"/>
        <dbReference type="EC" id="2.7.11.1"/>
    </reaction>
</comment>
<dbReference type="PANTHER" id="PTHR44899:SF3">
    <property type="entry name" value="SERINE_THREONINE-PROTEIN KINASE NEK1"/>
    <property type="match status" value="1"/>
</dbReference>
<feature type="region of interest" description="Disordered" evidence="9">
    <location>
        <begin position="956"/>
        <end position="1001"/>
    </location>
</feature>
<feature type="compositionally biased region" description="Basic and acidic residues" evidence="9">
    <location>
        <begin position="570"/>
        <end position="591"/>
    </location>
</feature>
<feature type="region of interest" description="Disordered" evidence="9">
    <location>
        <begin position="793"/>
        <end position="812"/>
    </location>
</feature>
<evidence type="ECO:0000256" key="6">
    <source>
        <dbReference type="ARBA" id="ARBA00022840"/>
    </source>
</evidence>